<dbReference type="GO" id="GO:0030170">
    <property type="term" value="F:pyridoxal phosphate binding"/>
    <property type="evidence" value="ECO:0007669"/>
    <property type="project" value="InterPro"/>
</dbReference>
<dbReference type="CDD" id="cd00609">
    <property type="entry name" value="AAT_like"/>
    <property type="match status" value="1"/>
</dbReference>
<comment type="cofactor">
    <cofactor evidence="1">
        <name>pyridoxal 5'-phosphate</name>
        <dbReference type="ChEBI" id="CHEBI:597326"/>
    </cofactor>
</comment>
<comment type="catalytic activity">
    <reaction evidence="9">
        <text>O-phospho-L-threonine + H(+) = (R)-1-aminopropan-2-yl phosphate + CO2</text>
        <dbReference type="Rhea" id="RHEA:11492"/>
        <dbReference type="ChEBI" id="CHEBI:15378"/>
        <dbReference type="ChEBI" id="CHEBI:16526"/>
        <dbReference type="ChEBI" id="CHEBI:58563"/>
        <dbReference type="ChEBI" id="CHEBI:58675"/>
        <dbReference type="EC" id="4.1.1.81"/>
    </reaction>
</comment>
<dbReference type="PROSITE" id="PS00105">
    <property type="entry name" value="AA_TRANSFER_CLASS_1"/>
    <property type="match status" value="1"/>
</dbReference>
<accession>A0A0J6WUX3</accession>
<dbReference type="InterPro" id="IPR015422">
    <property type="entry name" value="PyrdxlP-dep_Trfase_small"/>
</dbReference>
<organism evidence="11 12">
    <name type="scientific">Megasphaera cerevisiae DSM 20462</name>
    <dbReference type="NCBI Taxonomy" id="1122219"/>
    <lineage>
        <taxon>Bacteria</taxon>
        <taxon>Bacillati</taxon>
        <taxon>Bacillota</taxon>
        <taxon>Negativicutes</taxon>
        <taxon>Veillonellales</taxon>
        <taxon>Veillonellaceae</taxon>
        <taxon>Megasphaera</taxon>
    </lineage>
</organism>
<dbReference type="InterPro" id="IPR015424">
    <property type="entry name" value="PyrdxlP-dep_Trfase"/>
</dbReference>
<evidence type="ECO:0000256" key="9">
    <source>
        <dbReference type="ARBA" id="ARBA00048531"/>
    </source>
</evidence>
<dbReference type="InParanoid" id="A0A0J6WUX3"/>
<dbReference type="STRING" id="39029.BSR42_00720"/>
<dbReference type="EC" id="4.1.1.81" evidence="4"/>
<dbReference type="Gene3D" id="3.90.1150.10">
    <property type="entry name" value="Aspartate Aminotransferase, domain 1"/>
    <property type="match status" value="1"/>
</dbReference>
<dbReference type="InterPro" id="IPR004838">
    <property type="entry name" value="NHTrfase_class1_PyrdxlP-BS"/>
</dbReference>
<dbReference type="PATRIC" id="fig|1122219.3.peg.2441"/>
<comment type="pathway">
    <text evidence="3">Cofactor biosynthesis; adenosylcobalamin biosynthesis.</text>
</comment>
<dbReference type="UniPathway" id="UPA00148"/>
<evidence type="ECO:0000256" key="5">
    <source>
        <dbReference type="ARBA" id="ARBA00022573"/>
    </source>
</evidence>
<evidence type="ECO:0000256" key="4">
    <source>
        <dbReference type="ARBA" id="ARBA00012285"/>
    </source>
</evidence>
<keyword evidence="7" id="KW-0456">Lyase</keyword>
<dbReference type="GO" id="GO:0009236">
    <property type="term" value="P:cobalamin biosynthetic process"/>
    <property type="evidence" value="ECO:0007669"/>
    <property type="project" value="UniProtKB-UniPathway"/>
</dbReference>
<dbReference type="PANTHER" id="PTHR42885:SF1">
    <property type="entry name" value="THREONINE-PHOSPHATE DECARBOXYLASE"/>
    <property type="match status" value="1"/>
</dbReference>
<protein>
    <recommendedName>
        <fullName evidence="4">threonine-phosphate decarboxylase</fullName>
        <ecNumber evidence="4">4.1.1.81</ecNumber>
    </recommendedName>
    <alternativeName>
        <fullName evidence="8">L-threonine-O-3-phosphate decarboxylase</fullName>
    </alternativeName>
</protein>
<proteinExistence type="predicted"/>
<comment type="function">
    <text evidence="2">Decarboxylates L-threonine-O-3-phosphate to yield (R)-1-amino-2-propanol O-2-phosphate, the precursor for the linkage between the nucleotide loop and the corrin ring in cobalamin.</text>
</comment>
<reference evidence="11 12" key="1">
    <citation type="submission" date="2015-06" db="EMBL/GenBank/DDBJ databases">
        <title>Draft genome sequence of beer spoilage bacterium Megasphaera cerevisiae type strain 20462.</title>
        <authorList>
            <person name="Kutumbaka K."/>
            <person name="Pasmowitz J."/>
            <person name="Mategko J."/>
            <person name="Reyes D."/>
            <person name="Friedrich A."/>
            <person name="Han S."/>
            <person name="Martens-Habbena W."/>
            <person name="Neal-McKinney J."/>
            <person name="Janagama H.K."/>
            <person name="Nadala C."/>
            <person name="Samadpour M."/>
        </authorList>
    </citation>
    <scope>NUCLEOTIDE SEQUENCE [LARGE SCALE GENOMIC DNA]</scope>
    <source>
        <strain evidence="11 12">DSM 20462</strain>
    </source>
</reference>
<gene>
    <name evidence="11" type="ORF">AB840_02820</name>
</gene>
<dbReference type="GO" id="GO:0048472">
    <property type="term" value="F:threonine-phosphate decarboxylase activity"/>
    <property type="evidence" value="ECO:0007669"/>
    <property type="project" value="UniProtKB-EC"/>
</dbReference>
<evidence type="ECO:0000256" key="7">
    <source>
        <dbReference type="ARBA" id="ARBA00023239"/>
    </source>
</evidence>
<keyword evidence="12" id="KW-1185">Reference proteome</keyword>
<keyword evidence="6" id="KW-0663">Pyridoxal phosphate</keyword>
<dbReference type="Gene3D" id="3.40.640.10">
    <property type="entry name" value="Type I PLP-dependent aspartate aminotransferase-like (Major domain)"/>
    <property type="match status" value="1"/>
</dbReference>
<feature type="domain" description="Aminotransferase class I/classII large" evidence="10">
    <location>
        <begin position="20"/>
        <end position="346"/>
    </location>
</feature>
<evidence type="ECO:0000313" key="11">
    <source>
        <dbReference type="EMBL" id="KMO87345.1"/>
    </source>
</evidence>
<dbReference type="SUPFAM" id="SSF53383">
    <property type="entry name" value="PLP-dependent transferases"/>
    <property type="match status" value="1"/>
</dbReference>
<evidence type="ECO:0000256" key="8">
    <source>
        <dbReference type="ARBA" id="ARBA00029996"/>
    </source>
</evidence>
<evidence type="ECO:0000256" key="3">
    <source>
        <dbReference type="ARBA" id="ARBA00004953"/>
    </source>
</evidence>
<dbReference type="InterPro" id="IPR015421">
    <property type="entry name" value="PyrdxlP-dep_Trfase_major"/>
</dbReference>
<dbReference type="AlphaFoldDB" id="A0A0J6WUX3"/>
<evidence type="ECO:0000256" key="2">
    <source>
        <dbReference type="ARBA" id="ARBA00003444"/>
    </source>
</evidence>
<evidence type="ECO:0000256" key="1">
    <source>
        <dbReference type="ARBA" id="ARBA00001933"/>
    </source>
</evidence>
<dbReference type="InterPro" id="IPR004839">
    <property type="entry name" value="Aminotransferase_I/II_large"/>
</dbReference>
<dbReference type="OrthoDB" id="9813612at2"/>
<sequence length="356" mass="39637">MQQKFEHGGNIYIPLSGKRGWIDFSANINPLGLSSCVRDTIISHISCIVHYPDPQGRDLKEALALYYAVPYHDIILGNGATELLYVFFHCFRPGRVLIPSPSFSEYERAARAAGARVDFLYLQAAAAFAVPWDELAAACGRTDCIILGNPNNPTGRLLPAAEIERLVRVAASQKTIILVDESFLDFQCDADAYSIKKLAGKYPNLVVLSSLTKFYALPGLRLGFAVASTENVQMMEKHKDVWNVNVLAQYAGVAALADRTYQEHTCLFIAAEKKWLYNAFRTLHGVQIFPSSANFLLMNIEKSGYTSNDIEGMLRCEGILIRTCANYPGLNSYYMRVAVRLHQENELLIAALKKIL</sequence>
<evidence type="ECO:0000256" key="6">
    <source>
        <dbReference type="ARBA" id="ARBA00022898"/>
    </source>
</evidence>
<evidence type="ECO:0000313" key="12">
    <source>
        <dbReference type="Proteomes" id="UP000036503"/>
    </source>
</evidence>
<dbReference type="Pfam" id="PF00155">
    <property type="entry name" value="Aminotran_1_2"/>
    <property type="match status" value="1"/>
</dbReference>
<dbReference type="NCBIfam" id="TIGR01140">
    <property type="entry name" value="L_thr_O3P_dcar"/>
    <property type="match status" value="1"/>
</dbReference>
<evidence type="ECO:0000259" key="10">
    <source>
        <dbReference type="Pfam" id="PF00155"/>
    </source>
</evidence>
<dbReference type="InterPro" id="IPR005860">
    <property type="entry name" value="CobD"/>
</dbReference>
<keyword evidence="5" id="KW-0169">Cobalamin biosynthesis</keyword>
<dbReference type="Proteomes" id="UP000036503">
    <property type="component" value="Unassembled WGS sequence"/>
</dbReference>
<dbReference type="PANTHER" id="PTHR42885">
    <property type="entry name" value="HISTIDINOL-PHOSPHATE AMINOTRANSFERASE-RELATED"/>
    <property type="match status" value="1"/>
</dbReference>
<comment type="caution">
    <text evidence="11">The sequence shown here is derived from an EMBL/GenBank/DDBJ whole genome shotgun (WGS) entry which is preliminary data.</text>
</comment>
<dbReference type="EMBL" id="LEKT01000006">
    <property type="protein sequence ID" value="KMO87345.1"/>
    <property type="molecule type" value="Genomic_DNA"/>
</dbReference>
<name>A0A0J6WUX3_9FIRM</name>
<dbReference type="RefSeq" id="WP_048513322.1">
    <property type="nucleotide sequence ID" value="NZ_FUXD01000002.1"/>
</dbReference>